<dbReference type="EMBL" id="BNBE01000003">
    <property type="protein sequence ID" value="GHG19004.1"/>
    <property type="molecule type" value="Genomic_DNA"/>
</dbReference>
<organism evidence="2 3">
    <name type="scientific">Streptomyces filamentosus</name>
    <name type="common">Streptomyces roseosporus</name>
    <dbReference type="NCBI Taxonomy" id="67294"/>
    <lineage>
        <taxon>Bacteria</taxon>
        <taxon>Bacillati</taxon>
        <taxon>Actinomycetota</taxon>
        <taxon>Actinomycetes</taxon>
        <taxon>Kitasatosporales</taxon>
        <taxon>Streptomycetaceae</taxon>
        <taxon>Streptomyces</taxon>
    </lineage>
</organism>
<proteinExistence type="predicted"/>
<evidence type="ECO:0000313" key="3">
    <source>
        <dbReference type="Proteomes" id="UP000632849"/>
    </source>
</evidence>
<evidence type="ECO:0000256" key="1">
    <source>
        <dbReference type="SAM" id="MobiDB-lite"/>
    </source>
</evidence>
<sequence length="62" mass="6207">MAREPVETRGPADATGGAWRNGARSLGRVNSGEGRGDGPGNDAVSVPERAYGWAPGLASLGA</sequence>
<reference evidence="2" key="2">
    <citation type="submission" date="2020-09" db="EMBL/GenBank/DDBJ databases">
        <authorList>
            <person name="Sun Q."/>
            <person name="Ohkuma M."/>
        </authorList>
    </citation>
    <scope>NUCLEOTIDE SEQUENCE</scope>
    <source>
        <strain evidence="2">JCM 4122</strain>
    </source>
</reference>
<evidence type="ECO:0000313" key="2">
    <source>
        <dbReference type="EMBL" id="GHG19004.1"/>
    </source>
</evidence>
<keyword evidence="3" id="KW-1185">Reference proteome</keyword>
<dbReference type="AlphaFoldDB" id="A0A919BV07"/>
<feature type="region of interest" description="Disordered" evidence="1">
    <location>
        <begin position="1"/>
        <end position="62"/>
    </location>
</feature>
<gene>
    <name evidence="2" type="ORF">GCM10017667_62180</name>
</gene>
<accession>A0A919BV07</accession>
<name>A0A919BV07_STRFL</name>
<comment type="caution">
    <text evidence="2">The sequence shown here is derived from an EMBL/GenBank/DDBJ whole genome shotgun (WGS) entry which is preliminary data.</text>
</comment>
<reference evidence="2" key="1">
    <citation type="journal article" date="2014" name="Int. J. Syst. Evol. Microbiol.">
        <title>Complete genome sequence of Corynebacterium casei LMG S-19264T (=DSM 44701T), isolated from a smear-ripened cheese.</title>
        <authorList>
            <consortium name="US DOE Joint Genome Institute (JGI-PGF)"/>
            <person name="Walter F."/>
            <person name="Albersmeier A."/>
            <person name="Kalinowski J."/>
            <person name="Ruckert C."/>
        </authorList>
    </citation>
    <scope>NUCLEOTIDE SEQUENCE</scope>
    <source>
        <strain evidence="2">JCM 4122</strain>
    </source>
</reference>
<dbReference type="Proteomes" id="UP000632849">
    <property type="component" value="Unassembled WGS sequence"/>
</dbReference>
<protein>
    <submittedName>
        <fullName evidence="2">Uncharacterized protein</fullName>
    </submittedName>
</protein>